<proteinExistence type="predicted"/>
<dbReference type="EMBL" id="WIGO01000067">
    <property type="protein sequence ID" value="KAF6832654.1"/>
    <property type="molecule type" value="Genomic_DNA"/>
</dbReference>
<evidence type="ECO:0000313" key="2">
    <source>
        <dbReference type="Proteomes" id="UP000654918"/>
    </source>
</evidence>
<organism evidence="1 2">
    <name type="scientific">Colletotrichum plurivorum</name>
    <dbReference type="NCBI Taxonomy" id="2175906"/>
    <lineage>
        <taxon>Eukaryota</taxon>
        <taxon>Fungi</taxon>
        <taxon>Dikarya</taxon>
        <taxon>Ascomycota</taxon>
        <taxon>Pezizomycotina</taxon>
        <taxon>Sordariomycetes</taxon>
        <taxon>Hypocreomycetidae</taxon>
        <taxon>Glomerellales</taxon>
        <taxon>Glomerellaceae</taxon>
        <taxon>Colletotrichum</taxon>
        <taxon>Colletotrichum orchidearum species complex</taxon>
    </lineage>
</organism>
<accession>A0A8H6NGL0</accession>
<dbReference type="PANTHER" id="PTHR37315:SF1">
    <property type="entry name" value="UPF0311 PROTEIN BLR7842"/>
    <property type="match status" value="1"/>
</dbReference>
<dbReference type="Gene3D" id="2.40.160.20">
    <property type="match status" value="1"/>
</dbReference>
<gene>
    <name evidence="1" type="ORF">CPLU01_06050</name>
</gene>
<dbReference type="InterPro" id="IPR020915">
    <property type="entry name" value="UPF0311"/>
</dbReference>
<sequence length="192" mass="20955">MAGSKSIHTPSPGNSFSPAGVALPPMRMPHLDLVYRIVCDMDPAVSEIRKAGGTGATWLVLPILKGVVRGPRIEGEIVERSGADWAEQVSPSKVFARLNARYTLRTNDDVHILVNAHGICRAGPGRAEKLEPSMSQDDVEYFTHITFSAPGDSVYDWMNGIFALGVMSMFEGRPVVDCYRLTNFPGRPAEKL</sequence>
<dbReference type="AlphaFoldDB" id="A0A8H6NGL0"/>
<protein>
    <submittedName>
        <fullName evidence="1">Uncharacterized protein</fullName>
    </submittedName>
</protein>
<reference evidence="1" key="1">
    <citation type="journal article" date="2020" name="Phytopathology">
        <title>Genome Sequence Resources of Colletotrichum truncatum, C. plurivorum, C. musicola, and C. sojae: Four Species Pathogenic to Soybean (Glycine max).</title>
        <authorList>
            <person name="Rogerio F."/>
            <person name="Boufleur T.R."/>
            <person name="Ciampi-Guillardi M."/>
            <person name="Sukno S.A."/>
            <person name="Thon M.R."/>
            <person name="Massola Junior N.S."/>
            <person name="Baroncelli R."/>
        </authorList>
    </citation>
    <scope>NUCLEOTIDE SEQUENCE</scope>
    <source>
        <strain evidence="1">LFN00145</strain>
    </source>
</reference>
<name>A0A8H6NGL0_9PEZI</name>
<dbReference type="Proteomes" id="UP000654918">
    <property type="component" value="Unassembled WGS sequence"/>
</dbReference>
<keyword evidence="2" id="KW-1185">Reference proteome</keyword>
<dbReference type="PANTHER" id="PTHR37315">
    <property type="entry name" value="UPF0311 PROTEIN BLR7842"/>
    <property type="match status" value="1"/>
</dbReference>
<comment type="caution">
    <text evidence="1">The sequence shown here is derived from an EMBL/GenBank/DDBJ whole genome shotgun (WGS) entry which is preliminary data.</text>
</comment>
<evidence type="ECO:0000313" key="1">
    <source>
        <dbReference type="EMBL" id="KAF6832654.1"/>
    </source>
</evidence>
<dbReference type="Pfam" id="PF11578">
    <property type="entry name" value="DUF3237"/>
    <property type="match status" value="1"/>
</dbReference>